<dbReference type="GO" id="GO:0003852">
    <property type="term" value="F:2-isopropylmalate synthase activity"/>
    <property type="evidence" value="ECO:0007669"/>
    <property type="project" value="UniProtKB-EC"/>
</dbReference>
<comment type="similarity">
    <text evidence="2">Belongs to the alpha-IPM synthase/homocitrate synthase family.</text>
</comment>
<dbReference type="AlphaFoldDB" id="F4LSA0"/>
<dbReference type="RefSeq" id="WP_013777287.1">
    <property type="nucleotide sequence ID" value="NC_015519.1"/>
</dbReference>
<keyword evidence="1 2" id="KW-0808">Transferase</keyword>
<accession>F4LSA0</accession>
<dbReference type="InterPro" id="IPR013477">
    <property type="entry name" value="NifV/FrbC"/>
</dbReference>
<dbReference type="Pfam" id="PF22617">
    <property type="entry name" value="HCS_D2"/>
    <property type="match status" value="1"/>
</dbReference>
<dbReference type="NCBIfam" id="TIGR02660">
    <property type="entry name" value="nifV_homocitr"/>
    <property type="match status" value="1"/>
</dbReference>
<dbReference type="InterPro" id="IPR013785">
    <property type="entry name" value="Aldolase_TIM"/>
</dbReference>
<dbReference type="Pfam" id="PF00682">
    <property type="entry name" value="HMGL-like"/>
    <property type="match status" value="1"/>
</dbReference>
<dbReference type="OrthoDB" id="9804858at2"/>
<dbReference type="STRING" id="1209989.TepRe1_0154"/>
<evidence type="ECO:0000313" key="5">
    <source>
        <dbReference type="Proteomes" id="UP000010802"/>
    </source>
</evidence>
<dbReference type="KEGG" id="tep:TepRe1_0154"/>
<dbReference type="KEGG" id="tae:TepiRe1_0166"/>
<sequence>MKTENQKIYLVDTTLRDGEQTAGVVFANREKIQIARMLDEIGVDEIEAGTPVMGGDEKEAITAIAKLGLNARIMAWNRAVIKDIQESLRCGVDAVAISIATSDMHIKDKLHSTREEVLEKMVKAVEYAKKEGVYVSANAEDASRSDEEYLIQFIKAAKEAGADRIRYCDTVGIMTPLEIYDRIKRIRQAVDIDIEMHTHDDFGMATANAITGVSAGATHVGVTVNGLGERAGNAALEEVVMALKHLLGFDMKQDTKKFRELCEYVAKASGRDLPSWKAIVGTSIFTHESGIHADGAIKNPRTYEVFDPDDVGLTRRFVIGKHSGTASIKKKLGEYNIFIEDDLANVILESVRKTSVELKRPLTDMELLNLYYEYVNNDIEHAI</sequence>
<dbReference type="Gene3D" id="3.20.20.70">
    <property type="entry name" value="Aldolase class I"/>
    <property type="match status" value="1"/>
</dbReference>
<evidence type="ECO:0000313" key="4">
    <source>
        <dbReference type="EMBL" id="CCP24855.1"/>
    </source>
</evidence>
<dbReference type="PROSITE" id="PS00815">
    <property type="entry name" value="AIPM_HOMOCIT_SYNTH_1"/>
    <property type="match status" value="1"/>
</dbReference>
<evidence type="ECO:0000256" key="1">
    <source>
        <dbReference type="ARBA" id="ARBA00022679"/>
    </source>
</evidence>
<dbReference type="SUPFAM" id="SSF51569">
    <property type="entry name" value="Aldolase"/>
    <property type="match status" value="1"/>
</dbReference>
<feature type="domain" description="Pyruvate carboxyltransferase" evidence="3">
    <location>
        <begin position="8"/>
        <end position="259"/>
    </location>
</feature>
<dbReference type="HOGENOM" id="CLU_022158_4_2_9"/>
<dbReference type="PROSITE" id="PS00816">
    <property type="entry name" value="AIPM_HOMOCIT_SYNTH_2"/>
    <property type="match status" value="1"/>
</dbReference>
<dbReference type="InterPro" id="IPR054691">
    <property type="entry name" value="LeuA/HCS_post-cat"/>
</dbReference>
<proteinExistence type="inferred from homology"/>
<dbReference type="Proteomes" id="UP000010802">
    <property type="component" value="Chromosome"/>
</dbReference>
<dbReference type="EMBL" id="HF563609">
    <property type="protein sequence ID" value="CCP24855.1"/>
    <property type="molecule type" value="Genomic_DNA"/>
</dbReference>
<dbReference type="PROSITE" id="PS50991">
    <property type="entry name" value="PYR_CT"/>
    <property type="match status" value="1"/>
</dbReference>
<dbReference type="PANTHER" id="PTHR42880">
    <property type="entry name" value="HOMOCITRATE SYNTHASE"/>
    <property type="match status" value="1"/>
</dbReference>
<gene>
    <name evidence="4" type="primary">leuA</name>
    <name evidence="4" type="ordered locus">TEPIRE1_0166</name>
</gene>
<keyword evidence="5" id="KW-1185">Reference proteome</keyword>
<keyword evidence="4" id="KW-0012">Acyltransferase</keyword>
<reference evidence="5" key="1">
    <citation type="journal article" date="2013" name="Genome Announc.">
        <title>First genome sequence of a syntrophic acetate-oxidizing bacterium, Tepidanaerobacter acetatoxydans strain Re1.</title>
        <authorList>
            <person name="Manzoor S."/>
            <person name="Bongcam-Rudloff E."/>
            <person name="Schnurer A."/>
            <person name="Muller B."/>
        </authorList>
    </citation>
    <scope>NUCLEOTIDE SEQUENCE [LARGE SCALE GENOMIC DNA]</scope>
    <source>
        <strain evidence="5">Re1</strain>
    </source>
</reference>
<dbReference type="PATRIC" id="fig|1209989.3.peg.186"/>
<dbReference type="EC" id="2.3.3.13" evidence="4"/>
<protein>
    <submittedName>
        <fullName evidence="4">2-isopropylmalate synthase 2</fullName>
        <ecNumber evidence="4">2.3.3.13</ecNumber>
    </submittedName>
</protein>
<dbReference type="InterPro" id="IPR000891">
    <property type="entry name" value="PYR_CT"/>
</dbReference>
<organism evidence="4 5">
    <name type="scientific">Tepidanaerobacter acetatoxydans (strain DSM 21804 / JCM 16047 / Re1)</name>
    <dbReference type="NCBI Taxonomy" id="1209989"/>
    <lineage>
        <taxon>Bacteria</taxon>
        <taxon>Bacillati</taxon>
        <taxon>Bacillota</taxon>
        <taxon>Clostridia</taxon>
        <taxon>Thermosediminibacterales</taxon>
        <taxon>Tepidanaerobacteraceae</taxon>
        <taxon>Tepidanaerobacter</taxon>
    </lineage>
</organism>
<dbReference type="PANTHER" id="PTHR42880:SF1">
    <property type="entry name" value="ISOPROPYLMALATE_HOMOCITRATE_CITRAMALATE SYNTHASE FAMILY PROTEIN"/>
    <property type="match status" value="1"/>
</dbReference>
<evidence type="ECO:0000256" key="2">
    <source>
        <dbReference type="RuleBase" id="RU003523"/>
    </source>
</evidence>
<accession>L0RVH8</accession>
<dbReference type="InterPro" id="IPR002034">
    <property type="entry name" value="AIPM/Hcit_synth_CS"/>
</dbReference>
<dbReference type="Gene3D" id="1.10.238.260">
    <property type="match status" value="1"/>
</dbReference>
<name>F4LSA0_TEPAE</name>
<dbReference type="eggNOG" id="COG0119">
    <property type="taxonomic scope" value="Bacteria"/>
</dbReference>
<evidence type="ECO:0000259" key="3">
    <source>
        <dbReference type="PROSITE" id="PS50991"/>
    </source>
</evidence>
<dbReference type="GO" id="GO:0019752">
    <property type="term" value="P:carboxylic acid metabolic process"/>
    <property type="evidence" value="ECO:0007669"/>
    <property type="project" value="InterPro"/>
</dbReference>
<dbReference type="CDD" id="cd07939">
    <property type="entry name" value="DRE_TIM_NifV"/>
    <property type="match status" value="1"/>
</dbReference>